<proteinExistence type="predicted"/>
<dbReference type="FunFam" id="3.20.20.100:FF:000004">
    <property type="entry name" value="Oxidoreductase, aldo/keto reductase"/>
    <property type="match status" value="1"/>
</dbReference>
<keyword evidence="4" id="KW-1185">Reference proteome</keyword>
<dbReference type="PANTHER" id="PTHR43364">
    <property type="entry name" value="NADH-SPECIFIC METHYLGLYOXAL REDUCTASE-RELATED"/>
    <property type="match status" value="1"/>
</dbReference>
<dbReference type="OrthoDB" id="48988at2759"/>
<dbReference type="CDD" id="cd19079">
    <property type="entry name" value="AKR_EcYajO-like"/>
    <property type="match status" value="1"/>
</dbReference>
<dbReference type="EMBL" id="KN823122">
    <property type="protein sequence ID" value="KIO21957.1"/>
    <property type="molecule type" value="Genomic_DNA"/>
</dbReference>
<sequence length="359" mass="40144">MASTSTLNPPTSNMPYVRLGKSGLKVSKLILGCMSYGSPEWSGWVLGEAEGLEQIKTAYDLGINAFDTANVYSNGLSEVILGKAIKKYNLPRDELVIMTKVYGTVGRSPAESGLFTAPVDELGKMRYTNQQGLTRKHIFDSIKHSLERLQLDYVDLLQCHRFDYNTPIEETMQALHDVVKAGHARYIGMSSCYAWQFHKMQNYARQHNLTEFVSMQNLHNAIYREEEREMIPLLQDLGVGMIPWSPLARGFLTRSVKEDSTRAQTDRFARVVNGDPNQEAFLAEINERVAEIAKKRGVSMAQVALAWSLSKPFVSAPIVGTTSMEKLKDLIAGVSLKLTDEEIKAIDEPYRPRATAGFA</sequence>
<evidence type="ECO:0000256" key="1">
    <source>
        <dbReference type="ARBA" id="ARBA00023002"/>
    </source>
</evidence>
<dbReference type="SUPFAM" id="SSF51430">
    <property type="entry name" value="NAD(P)-linked oxidoreductase"/>
    <property type="match status" value="1"/>
</dbReference>
<reference evidence="3 4" key="1">
    <citation type="submission" date="2014-04" db="EMBL/GenBank/DDBJ databases">
        <authorList>
            <consortium name="DOE Joint Genome Institute"/>
            <person name="Kuo A."/>
            <person name="Girlanda M."/>
            <person name="Perotto S."/>
            <person name="Kohler A."/>
            <person name="Nagy L.G."/>
            <person name="Floudas D."/>
            <person name="Copeland A."/>
            <person name="Barry K.W."/>
            <person name="Cichocki N."/>
            <person name="Veneault-Fourrey C."/>
            <person name="LaButti K."/>
            <person name="Lindquist E.A."/>
            <person name="Lipzen A."/>
            <person name="Lundell T."/>
            <person name="Morin E."/>
            <person name="Murat C."/>
            <person name="Sun H."/>
            <person name="Tunlid A."/>
            <person name="Henrissat B."/>
            <person name="Grigoriev I.V."/>
            <person name="Hibbett D.S."/>
            <person name="Martin F."/>
            <person name="Nordberg H.P."/>
            <person name="Cantor M.N."/>
            <person name="Hua S.X."/>
        </authorList>
    </citation>
    <scope>NUCLEOTIDE SEQUENCE [LARGE SCALE GENOMIC DNA]</scope>
    <source>
        <strain evidence="3 4">MUT 4182</strain>
    </source>
</reference>
<dbReference type="InterPro" id="IPR050523">
    <property type="entry name" value="AKR_Detox_Biosynth"/>
</dbReference>
<protein>
    <recommendedName>
        <fullName evidence="2">NADP-dependent oxidoreductase domain-containing protein</fullName>
    </recommendedName>
</protein>
<dbReference type="AlphaFoldDB" id="A0A0C3LKS9"/>
<dbReference type="GO" id="GO:0016491">
    <property type="term" value="F:oxidoreductase activity"/>
    <property type="evidence" value="ECO:0007669"/>
    <property type="project" value="UniProtKB-KW"/>
</dbReference>
<dbReference type="STRING" id="1051891.A0A0C3LKS9"/>
<reference evidence="4" key="2">
    <citation type="submission" date="2015-01" db="EMBL/GenBank/DDBJ databases">
        <title>Evolutionary Origins and Diversification of the Mycorrhizal Mutualists.</title>
        <authorList>
            <consortium name="DOE Joint Genome Institute"/>
            <consortium name="Mycorrhizal Genomics Consortium"/>
            <person name="Kohler A."/>
            <person name="Kuo A."/>
            <person name="Nagy L.G."/>
            <person name="Floudas D."/>
            <person name="Copeland A."/>
            <person name="Barry K.W."/>
            <person name="Cichocki N."/>
            <person name="Veneault-Fourrey C."/>
            <person name="LaButti K."/>
            <person name="Lindquist E.A."/>
            <person name="Lipzen A."/>
            <person name="Lundell T."/>
            <person name="Morin E."/>
            <person name="Murat C."/>
            <person name="Riley R."/>
            <person name="Ohm R."/>
            <person name="Sun H."/>
            <person name="Tunlid A."/>
            <person name="Henrissat B."/>
            <person name="Grigoriev I.V."/>
            <person name="Hibbett D.S."/>
            <person name="Martin F."/>
        </authorList>
    </citation>
    <scope>NUCLEOTIDE SEQUENCE [LARGE SCALE GENOMIC DNA]</scope>
    <source>
        <strain evidence="4">MUT 4182</strain>
    </source>
</reference>
<dbReference type="GO" id="GO:0005829">
    <property type="term" value="C:cytosol"/>
    <property type="evidence" value="ECO:0007669"/>
    <property type="project" value="UniProtKB-ARBA"/>
</dbReference>
<dbReference type="InterPro" id="IPR023210">
    <property type="entry name" value="NADP_OxRdtase_dom"/>
</dbReference>
<dbReference type="Proteomes" id="UP000054248">
    <property type="component" value="Unassembled WGS sequence"/>
</dbReference>
<organism evidence="3 4">
    <name type="scientific">Tulasnella calospora MUT 4182</name>
    <dbReference type="NCBI Taxonomy" id="1051891"/>
    <lineage>
        <taxon>Eukaryota</taxon>
        <taxon>Fungi</taxon>
        <taxon>Dikarya</taxon>
        <taxon>Basidiomycota</taxon>
        <taxon>Agaricomycotina</taxon>
        <taxon>Agaricomycetes</taxon>
        <taxon>Cantharellales</taxon>
        <taxon>Tulasnellaceae</taxon>
        <taxon>Tulasnella</taxon>
    </lineage>
</organism>
<evidence type="ECO:0000313" key="3">
    <source>
        <dbReference type="EMBL" id="KIO21957.1"/>
    </source>
</evidence>
<name>A0A0C3LKS9_9AGAM</name>
<dbReference type="InterPro" id="IPR036812">
    <property type="entry name" value="NAD(P)_OxRdtase_dom_sf"/>
</dbReference>
<gene>
    <name evidence="3" type="ORF">M407DRAFT_28444</name>
</gene>
<evidence type="ECO:0000259" key="2">
    <source>
        <dbReference type="Pfam" id="PF00248"/>
    </source>
</evidence>
<keyword evidence="1" id="KW-0560">Oxidoreductase</keyword>
<dbReference type="Pfam" id="PF00248">
    <property type="entry name" value="Aldo_ket_red"/>
    <property type="match status" value="1"/>
</dbReference>
<dbReference type="Gene3D" id="3.20.20.100">
    <property type="entry name" value="NADP-dependent oxidoreductase domain"/>
    <property type="match status" value="1"/>
</dbReference>
<accession>A0A0C3LKS9</accession>
<dbReference type="PANTHER" id="PTHR43364:SF4">
    <property type="entry name" value="NAD(P)-LINKED OXIDOREDUCTASE SUPERFAMILY PROTEIN"/>
    <property type="match status" value="1"/>
</dbReference>
<dbReference type="HOGENOM" id="CLU_023205_2_0_1"/>
<feature type="domain" description="NADP-dependent oxidoreductase" evidence="2">
    <location>
        <begin position="28"/>
        <end position="348"/>
    </location>
</feature>
<evidence type="ECO:0000313" key="4">
    <source>
        <dbReference type="Proteomes" id="UP000054248"/>
    </source>
</evidence>